<sequence length="76" mass="8521">MNDIDGMKLEQLKEGASVEGLSPIGSSKVIKVEWFGDQTVKVIYVVVKCFWPRFSVHSSTVAQLPWAQIHHCEYAA</sequence>
<dbReference type="AlphaFoldDB" id="A0A9E4MZB6"/>
<proteinExistence type="predicted"/>
<accession>A0A9E4MZB6</accession>
<gene>
    <name evidence="1" type="ORF">JAZ04_01500</name>
</gene>
<comment type="caution">
    <text evidence="1">The sequence shown here is derived from an EMBL/GenBank/DDBJ whole genome shotgun (WGS) entry which is preliminary data.</text>
</comment>
<name>A0A9E4MZB6_9GAMM</name>
<dbReference type="Proteomes" id="UP000886687">
    <property type="component" value="Unassembled WGS sequence"/>
</dbReference>
<dbReference type="EMBL" id="JAEPDI010000001">
    <property type="protein sequence ID" value="MCG7937520.1"/>
    <property type="molecule type" value="Genomic_DNA"/>
</dbReference>
<organism evidence="1 2">
    <name type="scientific">Candidatus Thiodiazotropha lotti</name>
    <dbReference type="NCBI Taxonomy" id="2792787"/>
    <lineage>
        <taxon>Bacteria</taxon>
        <taxon>Pseudomonadati</taxon>
        <taxon>Pseudomonadota</taxon>
        <taxon>Gammaproteobacteria</taxon>
        <taxon>Chromatiales</taxon>
        <taxon>Sedimenticolaceae</taxon>
        <taxon>Candidatus Thiodiazotropha</taxon>
    </lineage>
</organism>
<reference evidence="1" key="1">
    <citation type="journal article" date="2021" name="Proc. Natl. Acad. Sci. U.S.A.">
        <title>Global biogeography of chemosynthetic symbionts reveals both localized and globally distributed symbiont groups. .</title>
        <authorList>
            <person name="Osvatic J.T."/>
            <person name="Wilkins L.G.E."/>
            <person name="Leibrecht L."/>
            <person name="Leray M."/>
            <person name="Zauner S."/>
            <person name="Polzin J."/>
            <person name="Camacho Y."/>
            <person name="Gros O."/>
            <person name="van Gils J.A."/>
            <person name="Eisen J.A."/>
            <person name="Petersen J.M."/>
            <person name="Yuen B."/>
        </authorList>
    </citation>
    <scope>NUCLEOTIDE SEQUENCE</scope>
    <source>
        <strain evidence="1">MAGL173</strain>
    </source>
</reference>
<evidence type="ECO:0000313" key="1">
    <source>
        <dbReference type="EMBL" id="MCG7937520.1"/>
    </source>
</evidence>
<evidence type="ECO:0000313" key="2">
    <source>
        <dbReference type="Proteomes" id="UP000886687"/>
    </source>
</evidence>
<protein>
    <submittedName>
        <fullName evidence="1">Uncharacterized protein</fullName>
    </submittedName>
</protein>